<evidence type="ECO:0000256" key="7">
    <source>
        <dbReference type="ARBA" id="ARBA00023242"/>
    </source>
</evidence>
<evidence type="ECO:0000256" key="3">
    <source>
        <dbReference type="ARBA" id="ARBA00022723"/>
    </source>
</evidence>
<keyword evidence="6" id="KW-0862">Zinc</keyword>
<evidence type="ECO:0000259" key="10">
    <source>
        <dbReference type="PROSITE" id="PS50119"/>
    </source>
</evidence>
<reference evidence="13" key="1">
    <citation type="submission" date="2025-08" db="UniProtKB">
        <authorList>
            <consortium name="RefSeq"/>
        </authorList>
    </citation>
    <scope>IDENTIFICATION</scope>
</reference>
<dbReference type="OMA" id="RCMDEKL"/>
<evidence type="ECO:0000313" key="12">
    <source>
        <dbReference type="Proteomes" id="UP000189703"/>
    </source>
</evidence>
<keyword evidence="5 8" id="KW-0863">Zinc-finger</keyword>
<dbReference type="PROSITE" id="PS50119">
    <property type="entry name" value="ZF_BBOX"/>
    <property type="match status" value="1"/>
</dbReference>
<comment type="similarity">
    <text evidence="2">Belongs to the CONSTANS family.</text>
</comment>
<dbReference type="CDD" id="cd19821">
    <property type="entry name" value="Bbox1_BBX-like"/>
    <property type="match status" value="1"/>
</dbReference>
<dbReference type="PROSITE" id="PS51017">
    <property type="entry name" value="CCT"/>
    <property type="match status" value="1"/>
</dbReference>
<dbReference type="SMART" id="SM00336">
    <property type="entry name" value="BBOX"/>
    <property type="match status" value="1"/>
</dbReference>
<feature type="domain" description="B box-type" evidence="10">
    <location>
        <begin position="1"/>
        <end position="47"/>
    </location>
</feature>
<dbReference type="GO" id="GO:0006355">
    <property type="term" value="P:regulation of DNA-templated transcription"/>
    <property type="evidence" value="ECO:0007669"/>
    <property type="project" value="UniProtKB-ARBA"/>
</dbReference>
<proteinExistence type="inferred from homology"/>
<dbReference type="InterPro" id="IPR010402">
    <property type="entry name" value="CCT_domain"/>
</dbReference>
<dbReference type="AlphaFoldDB" id="A0A1U8Q917"/>
<dbReference type="InterPro" id="IPR049808">
    <property type="entry name" value="CONSTANS-like_Bbox1"/>
</dbReference>
<dbReference type="RefSeq" id="XP_019054561.1">
    <property type="nucleotide sequence ID" value="XM_019199016.1"/>
</dbReference>
<accession>A0A1U8Q917</accession>
<keyword evidence="3" id="KW-0479">Metal-binding</keyword>
<organism evidence="12 13">
    <name type="scientific">Nelumbo nucifera</name>
    <name type="common">Sacred lotus</name>
    <dbReference type="NCBI Taxonomy" id="4432"/>
    <lineage>
        <taxon>Eukaryota</taxon>
        <taxon>Viridiplantae</taxon>
        <taxon>Streptophyta</taxon>
        <taxon>Embryophyta</taxon>
        <taxon>Tracheophyta</taxon>
        <taxon>Spermatophyta</taxon>
        <taxon>Magnoliopsida</taxon>
        <taxon>Proteales</taxon>
        <taxon>Nelumbonaceae</taxon>
        <taxon>Nelumbo</taxon>
    </lineage>
</organism>
<dbReference type="eggNOG" id="ENOG502QSHH">
    <property type="taxonomic scope" value="Eukaryota"/>
</dbReference>
<dbReference type="GeneID" id="104604993"/>
<evidence type="ECO:0000256" key="9">
    <source>
        <dbReference type="PROSITE-ProRule" id="PRU00357"/>
    </source>
</evidence>
<evidence type="ECO:0000256" key="5">
    <source>
        <dbReference type="ARBA" id="ARBA00022771"/>
    </source>
</evidence>
<dbReference type="OrthoDB" id="153872at2759"/>
<evidence type="ECO:0000313" key="13">
    <source>
        <dbReference type="RefSeq" id="XP_019054561.1"/>
    </source>
</evidence>
<dbReference type="PANTHER" id="PTHR31717">
    <property type="entry name" value="ZINC FINGER PROTEIN CONSTANS-LIKE 10"/>
    <property type="match status" value="1"/>
</dbReference>
<protein>
    <submittedName>
        <fullName evidence="13">Zinc finger protein CONSTANS-LIKE 11</fullName>
    </submittedName>
</protein>
<evidence type="ECO:0000256" key="2">
    <source>
        <dbReference type="ARBA" id="ARBA00010024"/>
    </source>
</evidence>
<keyword evidence="4" id="KW-0677">Repeat</keyword>
<keyword evidence="12" id="KW-1185">Reference proteome</keyword>
<evidence type="ECO:0000256" key="4">
    <source>
        <dbReference type="ARBA" id="ARBA00022737"/>
    </source>
</evidence>
<keyword evidence="7 9" id="KW-0539">Nucleus</keyword>
<dbReference type="KEGG" id="nnu:104604993"/>
<evidence type="ECO:0000256" key="8">
    <source>
        <dbReference type="PROSITE-ProRule" id="PRU00024"/>
    </source>
</evidence>
<sequence length="473" mass="51866">MDPVCDFCGVARAVVYCRSDITRLCLNCDSFVHSANAISQRHCRSLICNKCNSQPAVIGCLEDKMYLCQSCDSNGCGCTGPGHRRQAVTFYSGSPTALELSRIWPSNSNASSPPREVNASLEPPGLMSMNENCISNSWEPRDNGSSSAGLTTTNRLNELEPCTTFDPWACPSSVIQHSVSSMPYCEDKPPFFPEELKLSKAVSYDVQQGCSPLKDLEICHGGDLCEGLNMDGVELNFENSDEIFGCSESQPSHSFEDIGMDCLFMDKNFSVADSSCPSENVLEVFSNLTCMADNHLCSHLHQASSSSGQPDYIALQSSYGAGSATAVQGINSATDRVFLNPNHNKNINLSFPPQQVNSSLSLSFSNLTGESSVSDYQDCGVSPMFLTGESPWDSNLDTSCPQARDKAKMRYNEKKKTRIFGKQIRYASRKARADTRKRVKGRFVKAGEAYDYDPLGKRKALQNVKEKPKENGR</sequence>
<gene>
    <name evidence="13" type="primary">LOC104604993</name>
</gene>
<evidence type="ECO:0000256" key="1">
    <source>
        <dbReference type="ARBA" id="ARBA00004123"/>
    </source>
</evidence>
<name>A0A1U8Q917_NELNU</name>
<dbReference type="SMR" id="A0A1U8Q917"/>
<dbReference type="GO" id="GO:0008270">
    <property type="term" value="F:zinc ion binding"/>
    <property type="evidence" value="ECO:0007669"/>
    <property type="project" value="UniProtKB-KW"/>
</dbReference>
<comment type="subcellular location">
    <subcellularLocation>
        <location evidence="1 9">Nucleus</location>
    </subcellularLocation>
</comment>
<dbReference type="InterPro" id="IPR000315">
    <property type="entry name" value="Znf_B-box"/>
</dbReference>
<dbReference type="Proteomes" id="UP000189703">
    <property type="component" value="Unplaced"/>
</dbReference>
<dbReference type="GO" id="GO:0005634">
    <property type="term" value="C:nucleus"/>
    <property type="evidence" value="ECO:0007669"/>
    <property type="project" value="UniProtKB-SubCell"/>
</dbReference>
<dbReference type="PANTHER" id="PTHR31717:SF46">
    <property type="entry name" value="CCT MOTIF FAMILY PROTEIN-RELATED"/>
    <property type="match status" value="1"/>
</dbReference>
<evidence type="ECO:0000259" key="11">
    <source>
        <dbReference type="PROSITE" id="PS51017"/>
    </source>
</evidence>
<dbReference type="InParanoid" id="A0A1U8Q917"/>
<evidence type="ECO:0000256" key="6">
    <source>
        <dbReference type="ARBA" id="ARBA00022833"/>
    </source>
</evidence>
<feature type="domain" description="CCT" evidence="11">
    <location>
        <begin position="404"/>
        <end position="446"/>
    </location>
</feature>
<dbReference type="Pfam" id="PF06203">
    <property type="entry name" value="CCT"/>
    <property type="match status" value="1"/>
</dbReference>